<gene>
    <name evidence="4" type="ordered locus">LOC_Os12g26180</name>
</gene>
<dbReference type="PROSITE" id="PS50994">
    <property type="entry name" value="INTEGRASE"/>
    <property type="match status" value="1"/>
</dbReference>
<feature type="region of interest" description="Disordered" evidence="2">
    <location>
        <begin position="53"/>
        <end position="74"/>
    </location>
</feature>
<dbReference type="Pfam" id="PF07727">
    <property type="entry name" value="RVT_2"/>
    <property type="match status" value="1"/>
</dbReference>
<evidence type="ECO:0000259" key="3">
    <source>
        <dbReference type="PROSITE" id="PS50994"/>
    </source>
</evidence>
<keyword evidence="1" id="KW-0378">Hydrolase</keyword>
<evidence type="ECO:0000256" key="1">
    <source>
        <dbReference type="ARBA" id="ARBA00022750"/>
    </source>
</evidence>
<dbReference type="SUPFAM" id="SSF53098">
    <property type="entry name" value="Ribonuclease H-like"/>
    <property type="match status" value="1"/>
</dbReference>
<evidence type="ECO:0000313" key="4">
    <source>
        <dbReference type="EMBL" id="ABA98049.1"/>
    </source>
</evidence>
<dbReference type="InterPro" id="IPR043502">
    <property type="entry name" value="DNA/RNA_pol_sf"/>
</dbReference>
<dbReference type="InterPro" id="IPR057670">
    <property type="entry name" value="SH3_retrovirus"/>
</dbReference>
<dbReference type="Pfam" id="PF22936">
    <property type="entry name" value="Pol_BBD"/>
    <property type="match status" value="1"/>
</dbReference>
<feature type="compositionally biased region" description="Gly residues" evidence="2">
    <location>
        <begin position="230"/>
        <end position="269"/>
    </location>
</feature>
<feature type="domain" description="Integrase catalytic" evidence="3">
    <location>
        <begin position="504"/>
        <end position="667"/>
    </location>
</feature>
<dbReference type="InterPro" id="IPR025724">
    <property type="entry name" value="GAG-pre-integrase_dom"/>
</dbReference>
<feature type="compositionally biased region" description="Low complexity" evidence="2">
    <location>
        <begin position="861"/>
        <end position="889"/>
    </location>
</feature>
<dbReference type="InterPro" id="IPR036397">
    <property type="entry name" value="RNaseH_sf"/>
</dbReference>
<organism evidence="4">
    <name type="scientific">Oryza sativa subsp. japonica</name>
    <name type="common">Rice</name>
    <dbReference type="NCBI Taxonomy" id="39947"/>
    <lineage>
        <taxon>Eukaryota</taxon>
        <taxon>Viridiplantae</taxon>
        <taxon>Streptophyta</taxon>
        <taxon>Embryophyta</taxon>
        <taxon>Tracheophyta</taxon>
        <taxon>Spermatophyta</taxon>
        <taxon>Magnoliopsida</taxon>
        <taxon>Liliopsida</taxon>
        <taxon>Poales</taxon>
        <taxon>Poaceae</taxon>
        <taxon>BOP clade</taxon>
        <taxon>Oryzoideae</taxon>
        <taxon>Oryzeae</taxon>
        <taxon>Oryzinae</taxon>
        <taxon>Oryza</taxon>
        <taxon>Oryza sativa</taxon>
    </lineage>
</organism>
<reference evidence="4" key="1">
    <citation type="journal article" date="2005" name="BMC Biol.">
        <title>The sequence of rice chromosomes 11 and 12, rich in disease resistance genes and recent gene duplications.</title>
        <authorList>
            <consortium name="The rice chromosomes 11 and 12 sequencing consortia"/>
        </authorList>
    </citation>
    <scope>NUCLEOTIDE SEQUENCE [LARGE SCALE GENOMIC DNA]</scope>
</reference>
<dbReference type="GO" id="GO:0015074">
    <property type="term" value="P:DNA integration"/>
    <property type="evidence" value="ECO:0007669"/>
    <property type="project" value="InterPro"/>
</dbReference>
<keyword evidence="1" id="KW-0645">Protease</keyword>
<dbReference type="InterPro" id="IPR001584">
    <property type="entry name" value="Integrase_cat-core"/>
</dbReference>
<feature type="compositionally biased region" description="Basic and acidic residues" evidence="2">
    <location>
        <begin position="64"/>
        <end position="74"/>
    </location>
</feature>
<dbReference type="Pfam" id="PF14223">
    <property type="entry name" value="Retrotran_gag_2"/>
    <property type="match status" value="1"/>
</dbReference>
<proteinExistence type="predicted"/>
<dbReference type="InterPro" id="IPR054722">
    <property type="entry name" value="PolX-like_BBD"/>
</dbReference>
<feature type="region of interest" description="Disordered" evidence="2">
    <location>
        <begin position="790"/>
        <end position="923"/>
    </location>
</feature>
<dbReference type="InterPro" id="IPR012337">
    <property type="entry name" value="RNaseH-like_sf"/>
</dbReference>
<dbReference type="EMBL" id="DP000011">
    <property type="protein sequence ID" value="ABA98049.1"/>
    <property type="molecule type" value="Genomic_DNA"/>
</dbReference>
<name>Q2QRW4_ORYSJ</name>
<protein>
    <submittedName>
        <fullName evidence="4">Retrotransposon protein, putative, Ty1-copia subclass</fullName>
    </submittedName>
</protein>
<dbReference type="CDD" id="cd09272">
    <property type="entry name" value="RNase_HI_RT_Ty1"/>
    <property type="match status" value="1"/>
</dbReference>
<evidence type="ECO:0000256" key="2">
    <source>
        <dbReference type="SAM" id="MobiDB-lite"/>
    </source>
</evidence>
<reference evidence="4" key="2">
    <citation type="submission" date="2005-04" db="EMBL/GenBank/DDBJ databases">
        <authorList>
            <person name="Buell C.R."/>
            <person name="Wing R.A."/>
            <person name="McCombie W.A."/>
            <person name="Ouyang S."/>
        </authorList>
    </citation>
    <scope>NUCLEOTIDE SEQUENCE</scope>
</reference>
<sequence>MASSSSTAATNPFQGHPISEKLGKANHALWKVQVSAAVRGARLQGHLTGATKRPPAEIAVTKDGATKKEPNPAHEDWEATDQQVLGYLLSSLTREVLMQVATCDTAAEVWSAIEQMYSTHTRARAINTRFALTNTKKGNMSTPEYFAKMKSLGDEMATAGGRPIDEEELIQYIITGLGEGYSEVVSAVCARVEPISVSDLYSQVLNFEARQAIYRGAQEVTVNVANRGGFSHGGRGNSNGGQGGSRGGGGGGGHGRGNGGGGHGRGRTPGGVDKRPICQVCFKRGHTAADCWYRYDEDYVPDAKHVAAAAVNSYGVDTNWYIDTGATDHVTGELDKLTMKEKYNGGEQIHTASGAGMDISHIGHAIVHNPNSRNIHLRNVLYVPQAKKNLVSVHRLVNDNSAFLELHRDYFFLKDQITRKTLLKGRSWRRLYPLPHSSLKQAYSAIKLSLDRWHHRLGHPSITTVKQVVNKFSLPCSDLSSESVCNACQQAKSHQLPFPISSSVSKHPLELVFSDVWGPAPESVGRKKYYVSFIDDFSKFTWIYLIQHKSQVFDKFQEFQVMVERQFDRKILAMQTDWGGEYQSLNSFFSKIGIVHHVSCPHTHQQNGSAERKHRHIVEIGLSLLSHASMPLKFWDEAFQVATYLINRVPSRVIHNISPLEKLFKQKPDYSSLRIFGCACWPNLRPYNNHKLQFRSKRCVFLGFSTMHKGFKCLEVSTGRIYISRDVVFDENIFPFTELHANAGARLRSEIDILTPELLGPIRSVGNEQCMHPVNNPLSADVSAALSNRANEPHRDGAVHPADAEDPPATPPLDASSGPEPDRVVHHSPAATSSGRHPGPTPGSVPRGAASSLAEETAEDSVSQAVQEQESQVVQEQEQSSPAQEHAQAVTDETNTLQHADVTDTGSEAPAGPRTRLQSGVRKEKVYTDGTIKYKHSWFTASGEPTNDLEALKDKNWKLAMDSEYDALVKNKTWHLVPPQRGRNIIGCKWVYKIKRKADGTLDRYKARLVAKGFKQRYGIDYEDTFSPVVKAATIRIILSLAVSKGWSLRQLDVQNAFLHGYLEEEVYMLQPPGFEDPTKPHHVCKLDKALYGLKQAPRAWFSRLSKKLMDLGFKGSKPDTSLFFLNKGDITMFVLVYVDDIIVASSSEKATAALLQDLKGEFALKDLGELHYFLGIEVSKVQNGIVLNQDKYANDLLKKVGMIDCKPANTPLSVSEKLSLHEGSLLGPEDASHYRSVVGALQYLTLTRPDIAFSVNKVCQFLHAPTTVHWIAVKRILRYLKQCTRLGLEIHKSGSTLVSGFSDADWAGCLDDRRSTGGFAIFLGSNLVSWNARKQATVSRSSTESEYKAIANATAEIMWVQTLLAELEIKSPKAAKIWCDNLGAKYLSANPVFHARTKHIEVDYHFVRERVSQKLLEIDFVSTNDQVADGFTKPLSVRLLENFKSNLNLVRSGLREGVS</sequence>
<feature type="region of interest" description="Disordered" evidence="2">
    <location>
        <begin position="228"/>
        <end position="271"/>
    </location>
</feature>
<keyword evidence="1" id="KW-0064">Aspartyl protease</keyword>
<dbReference type="Pfam" id="PF25597">
    <property type="entry name" value="SH3_retrovirus"/>
    <property type="match status" value="1"/>
</dbReference>
<reference evidence="4" key="3">
    <citation type="submission" date="2006-01" db="EMBL/GenBank/DDBJ databases">
        <authorList>
            <person name="Buell R."/>
        </authorList>
    </citation>
    <scope>NUCLEOTIDE SEQUENCE</scope>
</reference>
<dbReference type="SUPFAM" id="SSF56672">
    <property type="entry name" value="DNA/RNA polymerases"/>
    <property type="match status" value="1"/>
</dbReference>
<dbReference type="GO" id="GO:0004190">
    <property type="term" value="F:aspartic-type endopeptidase activity"/>
    <property type="evidence" value="ECO:0007669"/>
    <property type="project" value="UniProtKB-KW"/>
</dbReference>
<dbReference type="InterPro" id="IPR013103">
    <property type="entry name" value="RVT_2"/>
</dbReference>
<dbReference type="Gene3D" id="3.30.420.10">
    <property type="entry name" value="Ribonuclease H-like superfamily/Ribonuclease H"/>
    <property type="match status" value="1"/>
</dbReference>
<dbReference type="PANTHER" id="PTHR11439">
    <property type="entry name" value="GAG-POL-RELATED RETROTRANSPOSON"/>
    <property type="match status" value="1"/>
</dbReference>
<dbReference type="Pfam" id="PF13976">
    <property type="entry name" value="gag_pre-integrs"/>
    <property type="match status" value="1"/>
</dbReference>
<dbReference type="PANTHER" id="PTHR11439:SF450">
    <property type="entry name" value="REVERSE TRANSCRIPTASE TY1_COPIA-TYPE DOMAIN-CONTAINING PROTEIN"/>
    <property type="match status" value="1"/>
</dbReference>
<accession>Q2QRW4</accession>
<dbReference type="GO" id="GO:0003676">
    <property type="term" value="F:nucleic acid binding"/>
    <property type="evidence" value="ECO:0007669"/>
    <property type="project" value="InterPro"/>
</dbReference>